<comment type="caution">
    <text evidence="2">The sequence shown here is derived from an EMBL/GenBank/DDBJ whole genome shotgun (WGS) entry which is preliminary data.</text>
</comment>
<feature type="chain" id="PRO_5040982311" evidence="1">
    <location>
        <begin position="34"/>
        <end position="77"/>
    </location>
</feature>
<evidence type="ECO:0000313" key="3">
    <source>
        <dbReference type="Proteomes" id="UP001140293"/>
    </source>
</evidence>
<evidence type="ECO:0000256" key="1">
    <source>
        <dbReference type="SAM" id="SignalP"/>
    </source>
</evidence>
<dbReference type="Proteomes" id="UP001140293">
    <property type="component" value="Unassembled WGS sequence"/>
</dbReference>
<reference evidence="2" key="2">
    <citation type="journal article" date="2022" name="BMC Genomics">
        <title>Comparative genome analysis of mycobacteria focusing on tRNA and non-coding RNA.</title>
        <authorList>
            <person name="Behra P.R.K."/>
            <person name="Pettersson B.M.F."/>
            <person name="Ramesh M."/>
            <person name="Das S."/>
            <person name="Dasgupta S."/>
            <person name="Kirsebom L.A."/>
        </authorList>
    </citation>
    <scope>NUCLEOTIDE SEQUENCE</scope>
    <source>
        <strain evidence="2">DSM 44615</strain>
    </source>
</reference>
<dbReference type="RefSeq" id="WP_264010777.1">
    <property type="nucleotide sequence ID" value="NZ_JACKSJ010000016.1"/>
</dbReference>
<reference evidence="2" key="1">
    <citation type="submission" date="2020-07" db="EMBL/GenBank/DDBJ databases">
        <authorList>
            <person name="Pettersson B.M.F."/>
            <person name="Behra P.R.K."/>
            <person name="Ramesh M."/>
            <person name="Das S."/>
            <person name="Dasgupta S."/>
            <person name="Kirsebom L.A."/>
        </authorList>
    </citation>
    <scope>NUCLEOTIDE SEQUENCE</scope>
    <source>
        <strain evidence="2">DSM 44615</strain>
    </source>
</reference>
<dbReference type="EMBL" id="JACKSJ010000016">
    <property type="protein sequence ID" value="MCV7168587.1"/>
    <property type="molecule type" value="Genomic_DNA"/>
</dbReference>
<keyword evidence="3" id="KW-1185">Reference proteome</keyword>
<evidence type="ECO:0000313" key="2">
    <source>
        <dbReference type="EMBL" id="MCV7168587.1"/>
    </source>
</evidence>
<feature type="signal peptide" evidence="1">
    <location>
        <begin position="1"/>
        <end position="33"/>
    </location>
</feature>
<dbReference type="AlphaFoldDB" id="A0A9X3BUT9"/>
<organism evidence="2 3">
    <name type="scientific">[Mycobacterium] manitobense</name>
    <dbReference type="NCBI Taxonomy" id="190147"/>
    <lineage>
        <taxon>Bacteria</taxon>
        <taxon>Bacillati</taxon>
        <taxon>Actinomycetota</taxon>
        <taxon>Actinomycetes</taxon>
        <taxon>Mycobacteriales</taxon>
        <taxon>Mycobacteriaceae</taxon>
        <taxon>Mycolicibacterium</taxon>
    </lineage>
</organism>
<gene>
    <name evidence="2" type="ORF">H7I41_01495</name>
</gene>
<accession>A0A9X3BUT9</accession>
<proteinExistence type="predicted"/>
<sequence>MIRSNLLRKAVLGLSVAALPFGAAVVIAAPASAGPDVCVGGPLGYAYACVDTPGWVGWYDGPRGRGHWKHGHGHGRG</sequence>
<name>A0A9X3BUT9_9MYCO</name>
<keyword evidence="1" id="KW-0732">Signal</keyword>
<protein>
    <submittedName>
        <fullName evidence="2">Uncharacterized protein</fullName>
    </submittedName>
</protein>